<reference evidence="1" key="1">
    <citation type="submission" date="2024-05" db="EMBL/GenBank/DDBJ databases">
        <title>Campylobacter coli isolated from environmental waters in Slovenia.</title>
        <authorList>
            <person name="Zautner A.E."/>
            <person name="Bunk B."/>
            <person name="Riedel T."/>
            <person name="Sproeer C."/>
        </authorList>
    </citation>
    <scope>NUCLEOTIDE SEQUENCE</scope>
    <source>
        <strain evidence="1">CCS1377</strain>
    </source>
</reference>
<name>A0AAU7E4U9_9BACT</name>
<organism evidence="1">
    <name type="scientific">Campylobacter sp. CCS1377</name>
    <dbReference type="NCBI Taxonomy" id="3158229"/>
    <lineage>
        <taxon>Bacteria</taxon>
        <taxon>Pseudomonadati</taxon>
        <taxon>Campylobacterota</taxon>
        <taxon>Epsilonproteobacteria</taxon>
        <taxon>Campylobacterales</taxon>
        <taxon>Campylobacteraceae</taxon>
        <taxon>Campylobacter</taxon>
    </lineage>
</organism>
<protein>
    <submittedName>
        <fullName evidence="1">Uncharacterized protein</fullName>
    </submittedName>
</protein>
<gene>
    <name evidence="1" type="ORF">AAH949_04930</name>
</gene>
<sequence length="92" mass="10539">MNKITQNLSSNAHTPLNGVCDKMGFINIYDGLEYYAHALADMVRGDTDEGRDNEDIINGETLEKSALIANMIYDFLEQNNPYEKLNFKYERV</sequence>
<proteinExistence type="predicted"/>
<dbReference type="AlphaFoldDB" id="A0AAU7E4U9"/>
<evidence type="ECO:0000313" key="1">
    <source>
        <dbReference type="EMBL" id="XBJ28452.1"/>
    </source>
</evidence>
<accession>A0AAU7E4U9</accession>
<dbReference type="RefSeq" id="WP_348518082.1">
    <property type="nucleotide sequence ID" value="NZ_CP155620.1"/>
</dbReference>
<dbReference type="EMBL" id="CP155620">
    <property type="protein sequence ID" value="XBJ28452.1"/>
    <property type="molecule type" value="Genomic_DNA"/>
</dbReference>